<protein>
    <recommendedName>
        <fullName evidence="4">Gag protein</fullName>
    </recommendedName>
</protein>
<sequence>MPKIGRPVSREFKNRAISMYIWHKIDPDADDRPPFLTQPTEPNPRRYEKRLIPGQQPPAINTSSTLGALDEQPDPHGYPEDASEMTARGRASYRLDWSVYRDRMNDFREEARAINEIRMWVDETVNKHLLYSTCQPGKGLDVWYEQLRERVGATDQQIYDDATDRYEDALWKTSSKPPGDLQAWLKEWEDAINEAIDEGVPGVQQSRDWWRQFDKAVTRFGFTMWALAYRAEHKKEIRDNKLTIRKVVNDFGAELKRDIHKPIKRTIQKDSHAASFKGVQTDRTTEPTASSPPSNDSSSTKPTKRKRKNTRGAASGCRSCGITGHTLDKCYYVFPDKAFDKWKPRSAIAQKVKDNLKNDNDLHKEVQRLRKKTKKVQFADSSSQEGLTTDTEDH</sequence>
<gene>
    <name evidence="2" type="ORF">C7999DRAFT_15565</name>
</gene>
<dbReference type="Proteomes" id="UP001303647">
    <property type="component" value="Unassembled WGS sequence"/>
</dbReference>
<evidence type="ECO:0000313" key="2">
    <source>
        <dbReference type="EMBL" id="KAK4246303.1"/>
    </source>
</evidence>
<feature type="compositionally biased region" description="Basic and acidic residues" evidence="1">
    <location>
        <begin position="262"/>
        <end position="272"/>
    </location>
</feature>
<proteinExistence type="predicted"/>
<reference evidence="2" key="2">
    <citation type="submission" date="2023-05" db="EMBL/GenBank/DDBJ databases">
        <authorList>
            <consortium name="Lawrence Berkeley National Laboratory"/>
            <person name="Steindorff A."/>
            <person name="Hensen N."/>
            <person name="Bonometti L."/>
            <person name="Westerberg I."/>
            <person name="Brannstrom I.O."/>
            <person name="Guillou S."/>
            <person name="Cros-Aarteil S."/>
            <person name="Calhoun S."/>
            <person name="Haridas S."/>
            <person name="Kuo A."/>
            <person name="Mondo S."/>
            <person name="Pangilinan J."/>
            <person name="Riley R."/>
            <person name="Labutti K."/>
            <person name="Andreopoulos B."/>
            <person name="Lipzen A."/>
            <person name="Chen C."/>
            <person name="Yanf M."/>
            <person name="Daum C."/>
            <person name="Ng V."/>
            <person name="Clum A."/>
            <person name="Ohm R."/>
            <person name="Martin F."/>
            <person name="Silar P."/>
            <person name="Natvig D."/>
            <person name="Lalanne C."/>
            <person name="Gautier V."/>
            <person name="Ament-Velasquez S.L."/>
            <person name="Kruys A."/>
            <person name="Hutchinson M.I."/>
            <person name="Powell A.J."/>
            <person name="Barry K."/>
            <person name="Miller A.N."/>
            <person name="Grigoriev I.V."/>
            <person name="Debuchy R."/>
            <person name="Gladieux P."/>
            <person name="Thoren M.H."/>
            <person name="Johannesson H."/>
        </authorList>
    </citation>
    <scope>NUCLEOTIDE SEQUENCE</scope>
    <source>
        <strain evidence="2">CBS 359.72</strain>
    </source>
</reference>
<comment type="caution">
    <text evidence="2">The sequence shown here is derived from an EMBL/GenBank/DDBJ whole genome shotgun (WGS) entry which is preliminary data.</text>
</comment>
<feature type="compositionally biased region" description="Polar residues" evidence="1">
    <location>
        <begin position="379"/>
        <end position="394"/>
    </location>
</feature>
<evidence type="ECO:0008006" key="4">
    <source>
        <dbReference type="Google" id="ProtNLM"/>
    </source>
</evidence>
<reference evidence="2" key="1">
    <citation type="journal article" date="2023" name="Mol. Phylogenet. Evol.">
        <title>Genome-scale phylogeny and comparative genomics of the fungal order Sordariales.</title>
        <authorList>
            <person name="Hensen N."/>
            <person name="Bonometti L."/>
            <person name="Westerberg I."/>
            <person name="Brannstrom I.O."/>
            <person name="Guillou S."/>
            <person name="Cros-Aarteil S."/>
            <person name="Calhoun S."/>
            <person name="Haridas S."/>
            <person name="Kuo A."/>
            <person name="Mondo S."/>
            <person name="Pangilinan J."/>
            <person name="Riley R."/>
            <person name="LaButti K."/>
            <person name="Andreopoulos B."/>
            <person name="Lipzen A."/>
            <person name="Chen C."/>
            <person name="Yan M."/>
            <person name="Daum C."/>
            <person name="Ng V."/>
            <person name="Clum A."/>
            <person name="Steindorff A."/>
            <person name="Ohm R.A."/>
            <person name="Martin F."/>
            <person name="Silar P."/>
            <person name="Natvig D.O."/>
            <person name="Lalanne C."/>
            <person name="Gautier V."/>
            <person name="Ament-Velasquez S.L."/>
            <person name="Kruys A."/>
            <person name="Hutchinson M.I."/>
            <person name="Powell A.J."/>
            <person name="Barry K."/>
            <person name="Miller A.N."/>
            <person name="Grigoriev I.V."/>
            <person name="Debuchy R."/>
            <person name="Gladieux P."/>
            <person name="Hiltunen Thoren M."/>
            <person name="Johannesson H."/>
        </authorList>
    </citation>
    <scope>NUCLEOTIDE SEQUENCE</scope>
    <source>
        <strain evidence="2">CBS 359.72</strain>
    </source>
</reference>
<dbReference type="EMBL" id="MU857677">
    <property type="protein sequence ID" value="KAK4246303.1"/>
    <property type="molecule type" value="Genomic_DNA"/>
</dbReference>
<keyword evidence="3" id="KW-1185">Reference proteome</keyword>
<organism evidence="2 3">
    <name type="scientific">Corynascus novoguineensis</name>
    <dbReference type="NCBI Taxonomy" id="1126955"/>
    <lineage>
        <taxon>Eukaryota</taxon>
        <taxon>Fungi</taxon>
        <taxon>Dikarya</taxon>
        <taxon>Ascomycota</taxon>
        <taxon>Pezizomycotina</taxon>
        <taxon>Sordariomycetes</taxon>
        <taxon>Sordariomycetidae</taxon>
        <taxon>Sordariales</taxon>
        <taxon>Chaetomiaceae</taxon>
        <taxon>Corynascus</taxon>
    </lineage>
</organism>
<feature type="region of interest" description="Disordered" evidence="1">
    <location>
        <begin position="262"/>
        <end position="318"/>
    </location>
</feature>
<feature type="compositionally biased region" description="Low complexity" evidence="1">
    <location>
        <begin position="287"/>
        <end position="301"/>
    </location>
</feature>
<evidence type="ECO:0000313" key="3">
    <source>
        <dbReference type="Proteomes" id="UP001303647"/>
    </source>
</evidence>
<feature type="region of interest" description="Disordered" evidence="1">
    <location>
        <begin position="26"/>
        <end position="85"/>
    </location>
</feature>
<name>A0AAN7HM67_9PEZI</name>
<feature type="region of interest" description="Disordered" evidence="1">
    <location>
        <begin position="373"/>
        <end position="394"/>
    </location>
</feature>
<dbReference type="AlphaFoldDB" id="A0AAN7HM67"/>
<evidence type="ECO:0000256" key="1">
    <source>
        <dbReference type="SAM" id="MobiDB-lite"/>
    </source>
</evidence>
<accession>A0AAN7HM67</accession>